<dbReference type="PANTHER" id="PTHR24148">
    <property type="entry name" value="ANKYRIN REPEAT DOMAIN-CONTAINING PROTEIN 39 HOMOLOG-RELATED"/>
    <property type="match status" value="1"/>
</dbReference>
<proteinExistence type="predicted"/>
<accession>A0A6A7AN13</accession>
<dbReference type="Pfam" id="PF06985">
    <property type="entry name" value="HET"/>
    <property type="match status" value="1"/>
</dbReference>
<feature type="domain" description="Heterokaryon incompatibility" evidence="2">
    <location>
        <begin position="46"/>
        <end position="198"/>
    </location>
</feature>
<dbReference type="Proteomes" id="UP000799424">
    <property type="component" value="Unassembled WGS sequence"/>
</dbReference>
<protein>
    <recommendedName>
        <fullName evidence="2">Heterokaryon incompatibility domain-containing protein</fullName>
    </recommendedName>
</protein>
<organism evidence="3 4">
    <name type="scientific">Ophiobolus disseminans</name>
    <dbReference type="NCBI Taxonomy" id="1469910"/>
    <lineage>
        <taxon>Eukaryota</taxon>
        <taxon>Fungi</taxon>
        <taxon>Dikarya</taxon>
        <taxon>Ascomycota</taxon>
        <taxon>Pezizomycotina</taxon>
        <taxon>Dothideomycetes</taxon>
        <taxon>Pleosporomycetidae</taxon>
        <taxon>Pleosporales</taxon>
        <taxon>Pleosporineae</taxon>
        <taxon>Phaeosphaeriaceae</taxon>
        <taxon>Ophiobolus</taxon>
    </lineage>
</organism>
<dbReference type="Pfam" id="PF26639">
    <property type="entry name" value="Het-6_barrel"/>
    <property type="match status" value="1"/>
</dbReference>
<evidence type="ECO:0000256" key="1">
    <source>
        <dbReference type="SAM" id="MobiDB-lite"/>
    </source>
</evidence>
<feature type="region of interest" description="Disordered" evidence="1">
    <location>
        <begin position="473"/>
        <end position="502"/>
    </location>
</feature>
<dbReference type="OrthoDB" id="2157530at2759"/>
<dbReference type="InterPro" id="IPR010730">
    <property type="entry name" value="HET"/>
</dbReference>
<dbReference type="InterPro" id="IPR052895">
    <property type="entry name" value="HetReg/Transcr_Mod"/>
</dbReference>
<evidence type="ECO:0000313" key="4">
    <source>
        <dbReference type="Proteomes" id="UP000799424"/>
    </source>
</evidence>
<name>A0A6A7AN13_9PLEO</name>
<sequence>MPREVYPYKALPLGKVFRYIILQPGANNEPLRCNLEIARIAETQLEAISYVWGQGSTHDRQIECDGYTLAITPSLFTVLQRVRLSDRPRAVWADSICIDQGNLVEKGHQVALMGKIYRAAKSVLIYVGADDDNQGAALSSLLDKVDAMIETTISGTDGSWDSFPYPDEDDPILADDRWKALHALLSKSWFDRGWVVQEASSAPYGQLIWGETSLEWDKLLRVYIWMSTRASTVFYSLPFIEVQITAHLNMYLEGHHDFGRVFYSELSWGTPSLLKTLNDAKELDLTDPRDRIYAFMDLLRSSEEHIIIAPDYRASHLDTYHQFALQYIQSTKDTKLLDYVSHDENSLSDSIPTWVPRWDIVTWSLSQSSMASSVAKSRESTEVAPEVVDDGSLRVRGVIIDTVRFASGLFQWETTAPDTIRTICDAIRQESTDCPYTGLHGIEVHQLSAFLDSLSAGTFDGESSEWRRSMKSFAQEAQLEPTRANDEQPSDDTEGGANDDSSLFLDHIRNRTHNRRFILTQRGYMGLAPLPTQRGDSCGIIFGCKTPCILRKANKNERYAYVGATALVGKECIEALDGGPMFCMVLGEDDSRDWVDWNVEERDIYLC</sequence>
<evidence type="ECO:0000313" key="3">
    <source>
        <dbReference type="EMBL" id="KAF2833859.1"/>
    </source>
</evidence>
<keyword evidence="4" id="KW-1185">Reference proteome</keyword>
<reference evidence="3" key="1">
    <citation type="journal article" date="2020" name="Stud. Mycol.">
        <title>101 Dothideomycetes genomes: a test case for predicting lifestyles and emergence of pathogens.</title>
        <authorList>
            <person name="Haridas S."/>
            <person name="Albert R."/>
            <person name="Binder M."/>
            <person name="Bloem J."/>
            <person name="Labutti K."/>
            <person name="Salamov A."/>
            <person name="Andreopoulos B."/>
            <person name="Baker S."/>
            <person name="Barry K."/>
            <person name="Bills G."/>
            <person name="Bluhm B."/>
            <person name="Cannon C."/>
            <person name="Castanera R."/>
            <person name="Culley D."/>
            <person name="Daum C."/>
            <person name="Ezra D."/>
            <person name="Gonzalez J."/>
            <person name="Henrissat B."/>
            <person name="Kuo A."/>
            <person name="Liang C."/>
            <person name="Lipzen A."/>
            <person name="Lutzoni F."/>
            <person name="Magnuson J."/>
            <person name="Mondo S."/>
            <person name="Nolan M."/>
            <person name="Ohm R."/>
            <person name="Pangilinan J."/>
            <person name="Park H.-J."/>
            <person name="Ramirez L."/>
            <person name="Alfaro M."/>
            <person name="Sun H."/>
            <person name="Tritt A."/>
            <person name="Yoshinaga Y."/>
            <person name="Zwiers L.-H."/>
            <person name="Turgeon B."/>
            <person name="Goodwin S."/>
            <person name="Spatafora J."/>
            <person name="Crous P."/>
            <person name="Grigoriev I."/>
        </authorList>
    </citation>
    <scope>NUCLEOTIDE SEQUENCE</scope>
    <source>
        <strain evidence="3">CBS 113818</strain>
    </source>
</reference>
<gene>
    <name evidence="3" type="ORF">CC86DRAFT_389961</name>
</gene>
<dbReference type="AlphaFoldDB" id="A0A6A7AN13"/>
<dbReference type="EMBL" id="MU006216">
    <property type="protein sequence ID" value="KAF2833859.1"/>
    <property type="molecule type" value="Genomic_DNA"/>
</dbReference>
<dbReference type="PANTHER" id="PTHR24148:SF64">
    <property type="entry name" value="HETEROKARYON INCOMPATIBILITY DOMAIN-CONTAINING PROTEIN"/>
    <property type="match status" value="1"/>
</dbReference>
<evidence type="ECO:0000259" key="2">
    <source>
        <dbReference type="Pfam" id="PF06985"/>
    </source>
</evidence>